<dbReference type="EMBL" id="JAVRHT010000002">
    <property type="protein sequence ID" value="MDT0630485.1"/>
    <property type="molecule type" value="Genomic_DNA"/>
</dbReference>
<dbReference type="RefSeq" id="WP_311661610.1">
    <property type="nucleotide sequence ID" value="NZ_JAVRHT010000002.1"/>
</dbReference>
<comment type="caution">
    <text evidence="2">The sequence shown here is derived from an EMBL/GenBank/DDBJ whole genome shotgun (WGS) entry which is preliminary data.</text>
</comment>
<feature type="domain" description="PAS" evidence="1">
    <location>
        <begin position="237"/>
        <end position="303"/>
    </location>
</feature>
<dbReference type="SUPFAM" id="SSF55785">
    <property type="entry name" value="PYP-like sensor domain (PAS domain)"/>
    <property type="match status" value="2"/>
</dbReference>
<feature type="domain" description="PAS" evidence="1">
    <location>
        <begin position="380"/>
        <end position="445"/>
    </location>
</feature>
<dbReference type="NCBIfam" id="TIGR00229">
    <property type="entry name" value="sensory_box"/>
    <property type="match status" value="1"/>
</dbReference>
<dbReference type="SMART" id="SM00091">
    <property type="entry name" value="PAS"/>
    <property type="match status" value="2"/>
</dbReference>
<sequence>MRSPTPAVRAALFGLVVVTLVAVAGAGLHLAAVERDAEAAAGTALLARASTVAAALDAAPGRAGRDALAPFQAPGADGRLVLLDDRGGVLAATDDALARSVDWRRALSAGSGTVRTVRGRGGELVVALHAAARPGGAVVAAVQPRAAAAGGAVVEALVAALALGGLLAASLAGMAWYAGPRSSKDLALLGERLAHGGGDPAALVRHGARSLGPLAEALTPLSDRLAAQDREVSGAREHVAALYQTNPHYVVLCSLGGTIVEANPAFYAATGLPPDVVRGGPFDALRETFPIEPLLEAARRSLREGSAISGVEYAIVDRDDETRPVEVSLRAFSLDGDDVVVIQATDLARQKTLERRVAAFSDTLDLMVDQRVQQLTAGQQALRTVLDAAGIAIASFDGGGATSRWNGGARALTGRSIAEVPHFAAVTSVFGLDAAERTAFAQWFWSPSAEPFVARHAVGEGAEARTRQVVWQRVHADVSGRSDLRTLVGVEVPASLAVAPERAGGAGRSPAVAAPEAAA</sequence>
<dbReference type="CDD" id="cd00130">
    <property type="entry name" value="PAS"/>
    <property type="match status" value="1"/>
</dbReference>
<gene>
    <name evidence="2" type="ORF">RM540_01885</name>
</gene>
<reference evidence="2 3" key="1">
    <citation type="submission" date="2023-09" db="EMBL/GenBank/DDBJ databases">
        <authorList>
            <person name="Rey-Velasco X."/>
        </authorList>
    </citation>
    <scope>NUCLEOTIDE SEQUENCE [LARGE SCALE GENOMIC DNA]</scope>
    <source>
        <strain evidence="2 3">F394</strain>
    </source>
</reference>
<dbReference type="Proteomes" id="UP001267426">
    <property type="component" value="Unassembled WGS sequence"/>
</dbReference>
<dbReference type="Pfam" id="PF13426">
    <property type="entry name" value="PAS_9"/>
    <property type="match status" value="1"/>
</dbReference>
<proteinExistence type="predicted"/>
<evidence type="ECO:0000313" key="2">
    <source>
        <dbReference type="EMBL" id="MDT0630485.1"/>
    </source>
</evidence>
<keyword evidence="3" id="KW-1185">Reference proteome</keyword>
<dbReference type="InterPro" id="IPR000014">
    <property type="entry name" value="PAS"/>
</dbReference>
<accession>A0ABU3BMN1</accession>
<evidence type="ECO:0000259" key="1">
    <source>
        <dbReference type="SMART" id="SM00091"/>
    </source>
</evidence>
<dbReference type="Gene3D" id="3.30.450.20">
    <property type="entry name" value="PAS domain"/>
    <property type="match status" value="1"/>
</dbReference>
<evidence type="ECO:0000313" key="3">
    <source>
        <dbReference type="Proteomes" id="UP001267426"/>
    </source>
</evidence>
<organism evidence="2 3">
    <name type="scientific">Rubrivirga litoralis</name>
    <dbReference type="NCBI Taxonomy" id="3075598"/>
    <lineage>
        <taxon>Bacteria</taxon>
        <taxon>Pseudomonadati</taxon>
        <taxon>Rhodothermota</taxon>
        <taxon>Rhodothermia</taxon>
        <taxon>Rhodothermales</taxon>
        <taxon>Rubricoccaceae</taxon>
        <taxon>Rubrivirga</taxon>
    </lineage>
</organism>
<dbReference type="InterPro" id="IPR035965">
    <property type="entry name" value="PAS-like_dom_sf"/>
</dbReference>
<name>A0ABU3BMN1_9BACT</name>
<protein>
    <submittedName>
        <fullName evidence="2">PAS domain-containing protein</fullName>
    </submittedName>
</protein>